<evidence type="ECO:0000313" key="5">
    <source>
        <dbReference type="EMBL" id="NYE75650.1"/>
    </source>
</evidence>
<organism evidence="5 6">
    <name type="scientific">Microlunatus parietis</name>
    <dbReference type="NCBI Taxonomy" id="682979"/>
    <lineage>
        <taxon>Bacteria</taxon>
        <taxon>Bacillati</taxon>
        <taxon>Actinomycetota</taxon>
        <taxon>Actinomycetes</taxon>
        <taxon>Propionibacteriales</taxon>
        <taxon>Propionibacteriaceae</taxon>
        <taxon>Microlunatus</taxon>
    </lineage>
</organism>
<feature type="transmembrane region" description="Helical" evidence="3">
    <location>
        <begin position="72"/>
        <end position="91"/>
    </location>
</feature>
<dbReference type="Pfam" id="PF00005">
    <property type="entry name" value="ABC_tran"/>
    <property type="match status" value="1"/>
</dbReference>
<reference evidence="5 6" key="1">
    <citation type="submission" date="2020-07" db="EMBL/GenBank/DDBJ databases">
        <title>Sequencing the genomes of 1000 actinobacteria strains.</title>
        <authorList>
            <person name="Klenk H.-P."/>
        </authorList>
    </citation>
    <scope>NUCLEOTIDE SEQUENCE [LARGE SCALE GENOMIC DNA]</scope>
    <source>
        <strain evidence="5 6">DSM 22083</strain>
    </source>
</reference>
<dbReference type="InterPro" id="IPR003439">
    <property type="entry name" value="ABC_transporter-like_ATP-bd"/>
</dbReference>
<dbReference type="PANTHER" id="PTHR24221:SF646">
    <property type="entry name" value="HAEMOLYSIN SECRETION ATP-BINDING PROTEIN"/>
    <property type="match status" value="1"/>
</dbReference>
<dbReference type="InterPro" id="IPR039421">
    <property type="entry name" value="Type_1_exporter"/>
</dbReference>
<dbReference type="GO" id="GO:0016887">
    <property type="term" value="F:ATP hydrolysis activity"/>
    <property type="evidence" value="ECO:0007669"/>
    <property type="project" value="InterPro"/>
</dbReference>
<dbReference type="PANTHER" id="PTHR24221">
    <property type="entry name" value="ATP-BINDING CASSETTE SUB-FAMILY B"/>
    <property type="match status" value="1"/>
</dbReference>
<comment type="caution">
    <text evidence="5">The sequence shown here is derived from an EMBL/GenBank/DDBJ whole genome shotgun (WGS) entry which is preliminary data.</text>
</comment>
<evidence type="ECO:0000256" key="3">
    <source>
        <dbReference type="SAM" id="Phobius"/>
    </source>
</evidence>
<evidence type="ECO:0000256" key="2">
    <source>
        <dbReference type="ARBA" id="ARBA00022840"/>
    </source>
</evidence>
<evidence type="ECO:0000313" key="6">
    <source>
        <dbReference type="Proteomes" id="UP000569914"/>
    </source>
</evidence>
<dbReference type="GO" id="GO:0034040">
    <property type="term" value="F:ATPase-coupled lipid transmembrane transporter activity"/>
    <property type="evidence" value="ECO:0007669"/>
    <property type="project" value="TreeGrafter"/>
</dbReference>
<dbReference type="SUPFAM" id="SSF52540">
    <property type="entry name" value="P-loop containing nucleoside triphosphate hydrolases"/>
    <property type="match status" value="1"/>
</dbReference>
<dbReference type="InterPro" id="IPR027417">
    <property type="entry name" value="P-loop_NTPase"/>
</dbReference>
<name>A0A7Y9IF31_9ACTN</name>
<feature type="transmembrane region" description="Helical" evidence="3">
    <location>
        <begin position="47"/>
        <end position="66"/>
    </location>
</feature>
<dbReference type="EMBL" id="JACCBU010000001">
    <property type="protein sequence ID" value="NYE75650.1"/>
    <property type="molecule type" value="Genomic_DNA"/>
</dbReference>
<dbReference type="InterPro" id="IPR003593">
    <property type="entry name" value="AAA+_ATPase"/>
</dbReference>
<dbReference type="Proteomes" id="UP000569914">
    <property type="component" value="Unassembled WGS sequence"/>
</dbReference>
<dbReference type="AlphaFoldDB" id="A0A7Y9IF31"/>
<keyword evidence="3" id="KW-0812">Transmembrane</keyword>
<dbReference type="CDD" id="cd03228">
    <property type="entry name" value="ABCC_MRP_Like"/>
    <property type="match status" value="1"/>
</dbReference>
<accession>A0A7Y9IF31</accession>
<evidence type="ECO:0000256" key="1">
    <source>
        <dbReference type="ARBA" id="ARBA00022741"/>
    </source>
</evidence>
<sequence>MVVERSSAKEVRLVGLADWLVDGYVTLRDAIMIGVAANRRRTVRGTIGSLVLLLLLHAGALGLLIMDVGGGAVGVASLATLVQALLGLSVFGRQDDDETSLDRTATELSRLIEFRTTLGLPFPQPAPDERDHLGTGRTGPARIEFRGVGFGYPGTDSRVLEDLELIIEPGECVAIVGPNGAGKSTLLGLLCGLWSPDAGTVRIDGRDPTADPAARARIAPIFQQFLRLPLSAADNLTAGHRWLPGTDWSRAAERAGADTVLAELPRGPETVLSAEFSGGTNLSGGQWQRIALARALTAIEAGAGLLALDEPTAALDVRAEAALFESVLDQRGRSTTLLITHRLSSVRHADRIVVLGTPPGASGARVIEAGSHEELLRSGGSYARMFELQAARFRGEVR</sequence>
<evidence type="ECO:0000259" key="4">
    <source>
        <dbReference type="PROSITE" id="PS50893"/>
    </source>
</evidence>
<keyword evidence="3" id="KW-0472">Membrane</keyword>
<dbReference type="InterPro" id="IPR017871">
    <property type="entry name" value="ABC_transporter-like_CS"/>
</dbReference>
<dbReference type="Gene3D" id="3.40.50.300">
    <property type="entry name" value="P-loop containing nucleotide triphosphate hydrolases"/>
    <property type="match status" value="1"/>
</dbReference>
<protein>
    <submittedName>
        <fullName evidence="5">ABC-type multidrug transport system fused ATPase/permease subunit</fullName>
    </submittedName>
</protein>
<dbReference type="PROSITE" id="PS00211">
    <property type="entry name" value="ABC_TRANSPORTER_1"/>
    <property type="match status" value="1"/>
</dbReference>
<dbReference type="RefSeq" id="WP_179758122.1">
    <property type="nucleotide sequence ID" value="NZ_JACCBU010000001.1"/>
</dbReference>
<keyword evidence="3" id="KW-1133">Transmembrane helix</keyword>
<keyword evidence="1" id="KW-0547">Nucleotide-binding</keyword>
<keyword evidence="2" id="KW-0067">ATP-binding</keyword>
<dbReference type="PROSITE" id="PS50893">
    <property type="entry name" value="ABC_TRANSPORTER_2"/>
    <property type="match status" value="1"/>
</dbReference>
<keyword evidence="6" id="KW-1185">Reference proteome</keyword>
<dbReference type="GO" id="GO:0005524">
    <property type="term" value="F:ATP binding"/>
    <property type="evidence" value="ECO:0007669"/>
    <property type="project" value="UniProtKB-KW"/>
</dbReference>
<dbReference type="SMART" id="SM00382">
    <property type="entry name" value="AAA"/>
    <property type="match status" value="1"/>
</dbReference>
<gene>
    <name evidence="5" type="ORF">BKA15_006979</name>
</gene>
<proteinExistence type="predicted"/>
<feature type="domain" description="ABC transporter" evidence="4">
    <location>
        <begin position="143"/>
        <end position="388"/>
    </location>
</feature>